<evidence type="ECO:0000259" key="9">
    <source>
        <dbReference type="Pfam" id="PF01895"/>
    </source>
</evidence>
<dbReference type="FunFam" id="1.20.58.220:FF:000004">
    <property type="entry name" value="Phosphate-specific transport system accessory protein PhoU"/>
    <property type="match status" value="1"/>
</dbReference>
<dbReference type="GO" id="GO:0030643">
    <property type="term" value="P:intracellular phosphate ion homeostasis"/>
    <property type="evidence" value="ECO:0007669"/>
    <property type="project" value="InterPro"/>
</dbReference>
<protein>
    <recommendedName>
        <fullName evidence="8">Phosphate-specific transport system accessory protein PhoU</fullName>
    </recommendedName>
</protein>
<evidence type="ECO:0000256" key="1">
    <source>
        <dbReference type="ARBA" id="ARBA00004496"/>
    </source>
</evidence>
<dbReference type="InterPro" id="IPR026022">
    <property type="entry name" value="PhoU_dom"/>
</dbReference>
<dbReference type="NCBIfam" id="TIGR02135">
    <property type="entry name" value="phoU_full"/>
    <property type="match status" value="1"/>
</dbReference>
<comment type="function">
    <text evidence="7 8">Plays a role in the regulation of phosphate uptake.</text>
</comment>
<dbReference type="InterPro" id="IPR038078">
    <property type="entry name" value="PhoU-like_sf"/>
</dbReference>
<dbReference type="GO" id="GO:0045936">
    <property type="term" value="P:negative regulation of phosphate metabolic process"/>
    <property type="evidence" value="ECO:0007669"/>
    <property type="project" value="InterPro"/>
</dbReference>
<evidence type="ECO:0000313" key="10">
    <source>
        <dbReference type="EMBL" id="MBM3224013.1"/>
    </source>
</evidence>
<dbReference type="InterPro" id="IPR028366">
    <property type="entry name" value="PhoU"/>
</dbReference>
<evidence type="ECO:0000256" key="7">
    <source>
        <dbReference type="ARBA" id="ARBA00056181"/>
    </source>
</evidence>
<keyword evidence="4 8" id="KW-0813">Transport</keyword>
<dbReference type="Proteomes" id="UP000712673">
    <property type="component" value="Unassembled WGS sequence"/>
</dbReference>
<comment type="caution">
    <text evidence="10">The sequence shown here is derived from an EMBL/GenBank/DDBJ whole genome shotgun (WGS) entry which is preliminary data.</text>
</comment>
<feature type="domain" description="PhoU" evidence="9">
    <location>
        <begin position="120"/>
        <end position="204"/>
    </location>
</feature>
<evidence type="ECO:0000256" key="2">
    <source>
        <dbReference type="ARBA" id="ARBA00008107"/>
    </source>
</evidence>
<evidence type="ECO:0000256" key="3">
    <source>
        <dbReference type="ARBA" id="ARBA00011738"/>
    </source>
</evidence>
<keyword evidence="5 8" id="KW-0963">Cytoplasm</keyword>
<keyword evidence="6 8" id="KW-0592">Phosphate transport</keyword>
<evidence type="ECO:0000256" key="5">
    <source>
        <dbReference type="ARBA" id="ARBA00022490"/>
    </source>
</evidence>
<dbReference type="GO" id="GO:0006817">
    <property type="term" value="P:phosphate ion transport"/>
    <property type="evidence" value="ECO:0007669"/>
    <property type="project" value="UniProtKB-KW"/>
</dbReference>
<comment type="subunit">
    <text evidence="3 8">Homodimer.</text>
</comment>
<name>A0A937VZH4_UNCTE</name>
<dbReference type="EMBL" id="VGLS01000242">
    <property type="protein sequence ID" value="MBM3224013.1"/>
    <property type="molecule type" value="Genomic_DNA"/>
</dbReference>
<evidence type="ECO:0000256" key="4">
    <source>
        <dbReference type="ARBA" id="ARBA00022448"/>
    </source>
</evidence>
<evidence type="ECO:0000313" key="11">
    <source>
        <dbReference type="Proteomes" id="UP000712673"/>
    </source>
</evidence>
<dbReference type="PANTHER" id="PTHR42930">
    <property type="entry name" value="PHOSPHATE-SPECIFIC TRANSPORT SYSTEM ACCESSORY PROTEIN PHOU"/>
    <property type="match status" value="1"/>
</dbReference>
<comment type="similarity">
    <text evidence="2 8">Belongs to the PhoU family.</text>
</comment>
<reference evidence="10" key="1">
    <citation type="submission" date="2019-03" db="EMBL/GenBank/DDBJ databases">
        <title>Lake Tanganyika Metagenome-Assembled Genomes (MAGs).</title>
        <authorList>
            <person name="Tran P."/>
        </authorList>
    </citation>
    <scope>NUCLEOTIDE SEQUENCE</scope>
    <source>
        <strain evidence="10">K_DeepCast_65m_m2_066</strain>
    </source>
</reference>
<evidence type="ECO:0000256" key="6">
    <source>
        <dbReference type="ARBA" id="ARBA00022592"/>
    </source>
</evidence>
<proteinExistence type="inferred from homology"/>
<dbReference type="GO" id="GO:0005737">
    <property type="term" value="C:cytoplasm"/>
    <property type="evidence" value="ECO:0007669"/>
    <property type="project" value="UniProtKB-SubCell"/>
</dbReference>
<comment type="subcellular location">
    <subcellularLocation>
        <location evidence="1 8">Cytoplasm</location>
    </subcellularLocation>
</comment>
<dbReference type="PANTHER" id="PTHR42930:SF3">
    <property type="entry name" value="PHOSPHATE-SPECIFIC TRANSPORT SYSTEM ACCESSORY PROTEIN PHOU"/>
    <property type="match status" value="1"/>
</dbReference>
<gene>
    <name evidence="10" type="primary">phoU</name>
    <name evidence="10" type="ORF">FJZ47_09455</name>
</gene>
<dbReference type="Pfam" id="PF01895">
    <property type="entry name" value="PhoU"/>
    <property type="match status" value="2"/>
</dbReference>
<dbReference type="SUPFAM" id="SSF109755">
    <property type="entry name" value="PhoU-like"/>
    <property type="match status" value="1"/>
</dbReference>
<evidence type="ECO:0000256" key="8">
    <source>
        <dbReference type="PIRNR" id="PIRNR003107"/>
    </source>
</evidence>
<dbReference type="AlphaFoldDB" id="A0A937VZH4"/>
<organism evidence="10 11">
    <name type="scientific">Tectimicrobiota bacterium</name>
    <dbReference type="NCBI Taxonomy" id="2528274"/>
    <lineage>
        <taxon>Bacteria</taxon>
        <taxon>Pseudomonadati</taxon>
        <taxon>Nitrospinota/Tectimicrobiota group</taxon>
        <taxon>Candidatus Tectimicrobiota</taxon>
    </lineage>
</organism>
<accession>A0A937VZH4</accession>
<sequence length="221" mass="25249">MSQHFIREIETLKKKILAVGAAVEERISQAITAVVRRDARLAQQVTEGDDEIDEMEVEVEEDCLKILALYQPVAIDLRFVVAVLKMNNDLERMADTAVNIARRAEYLASHPQVDLPHSLMDMTYKVQNMVKQSLDALVQSDPDLARKVCVADREVDQLNKDMHVRVQEEIRMHPDQVERLIHTLSISRHLERIGDLATNVAEDVIYTVEGEIVRHRTLAYS</sequence>
<feature type="domain" description="PhoU" evidence="9">
    <location>
        <begin position="19"/>
        <end position="103"/>
    </location>
</feature>
<dbReference type="PIRSF" id="PIRSF003107">
    <property type="entry name" value="PhoU"/>
    <property type="match status" value="1"/>
</dbReference>
<dbReference type="Gene3D" id="1.20.58.220">
    <property type="entry name" value="Phosphate transport system protein phou homolog 2, domain 2"/>
    <property type="match status" value="1"/>
</dbReference>